<dbReference type="Pfam" id="PF06689">
    <property type="entry name" value="zf-C4_ClpX"/>
    <property type="match status" value="1"/>
</dbReference>
<comment type="caution">
    <text evidence="9">The sequence shown here is derived from an EMBL/GenBank/DDBJ whole genome shotgun (WGS) entry which is preliminary data.</text>
</comment>
<dbReference type="InterPro" id="IPR038366">
    <property type="entry name" value="Znf_CppX_C4_sf"/>
</dbReference>
<evidence type="ECO:0000256" key="5">
    <source>
        <dbReference type="ARBA" id="ARBA00023186"/>
    </source>
</evidence>
<dbReference type="Pfam" id="PF07724">
    <property type="entry name" value="AAA_2"/>
    <property type="match status" value="1"/>
</dbReference>
<dbReference type="PANTHER" id="PTHR48102">
    <property type="entry name" value="ATP-DEPENDENT CLP PROTEASE ATP-BINDING SUBUNIT CLPX-LIKE, MITOCHONDRIAL-RELATED"/>
    <property type="match status" value="1"/>
</dbReference>
<dbReference type="InterPro" id="IPR019489">
    <property type="entry name" value="Clp_ATPase_C"/>
</dbReference>
<organism evidence="9 10">
    <name type="scientific">Luedemannella helvata</name>
    <dbReference type="NCBI Taxonomy" id="349315"/>
    <lineage>
        <taxon>Bacteria</taxon>
        <taxon>Bacillati</taxon>
        <taxon>Actinomycetota</taxon>
        <taxon>Actinomycetes</taxon>
        <taxon>Micromonosporales</taxon>
        <taxon>Micromonosporaceae</taxon>
        <taxon>Luedemannella</taxon>
    </lineage>
</organism>
<evidence type="ECO:0000256" key="6">
    <source>
        <dbReference type="PROSITE-ProRule" id="PRU01250"/>
    </source>
</evidence>
<feature type="domain" description="ClpX-type ZB" evidence="8">
    <location>
        <begin position="1"/>
        <end position="52"/>
    </location>
</feature>
<feature type="binding site" evidence="6">
    <location>
        <position position="11"/>
    </location>
    <ligand>
        <name>Zn(2+)</name>
        <dbReference type="ChEBI" id="CHEBI:29105"/>
    </ligand>
</feature>
<dbReference type="GO" id="GO:0005524">
    <property type="term" value="F:ATP binding"/>
    <property type="evidence" value="ECO:0007669"/>
    <property type="project" value="UniProtKB-KW"/>
</dbReference>
<dbReference type="GO" id="GO:0006508">
    <property type="term" value="P:proteolysis"/>
    <property type="evidence" value="ECO:0007669"/>
    <property type="project" value="UniProtKB-KW"/>
</dbReference>
<dbReference type="InterPro" id="IPR003593">
    <property type="entry name" value="AAA+_ATPase"/>
</dbReference>
<evidence type="ECO:0000256" key="4">
    <source>
        <dbReference type="ARBA" id="ARBA00022840"/>
    </source>
</evidence>
<evidence type="ECO:0000256" key="3">
    <source>
        <dbReference type="ARBA" id="ARBA00022833"/>
    </source>
</evidence>
<proteinExistence type="inferred from homology"/>
<feature type="binding site" evidence="6">
    <location>
        <position position="33"/>
    </location>
    <ligand>
        <name>Zn(2+)</name>
        <dbReference type="ChEBI" id="CHEBI:29105"/>
    </ligand>
</feature>
<dbReference type="SMART" id="SM00994">
    <property type="entry name" value="zf-C4_ClpX"/>
    <property type="match status" value="1"/>
</dbReference>
<evidence type="ECO:0000256" key="7">
    <source>
        <dbReference type="SAM" id="MobiDB-lite"/>
    </source>
</evidence>
<comment type="similarity">
    <text evidence="6">Belongs to the ClpX chaperone family.</text>
</comment>
<keyword evidence="5 6" id="KW-0143">Chaperone</keyword>
<dbReference type="InterPro" id="IPR010603">
    <property type="entry name" value="Znf_CppX_C4"/>
</dbReference>
<dbReference type="SMART" id="SM01086">
    <property type="entry name" value="ClpB_D2-small"/>
    <property type="match status" value="1"/>
</dbReference>
<sequence>MAGPKRRLLFCSFCGVNEFGVDALITGTGTAICPDCARTGLAALAGRANRRDRAGTSTPTALVAELDQHVVAQDAAKRMLSVAVYNHFKRVGRTEPGGVRLAKSNILLIGPSGTGKTLLAETLARTLAVPFVVADVTSMTQAGYAGEDIESIFRRLVIAANGDITAAQRGIVFLDEVDKLARREATAGLDVSGEGVQQGLLKSLEGTMVSLEGRQTDPTGRAGEVRRFDTSEVLFMAGGAFVGLDEIVGTRKASNSFGFDPRREPVSRTTDRAAEPEPGDLISFGLLPEFVGRFPVIVRLDQLGAAELRRVLTEPRDSLVAQYEELFRLDGHVLDLTPDALTAVAERAHARATGARGLRSVLETALADLMYRAPDLEPGQSLRVDAARIEAALGGAVERDRTGGQPDQAPPAGRNASPQLSPAEEPGQEGGHAERRAGRTLRVASGALIRRST</sequence>
<dbReference type="InterPro" id="IPR003959">
    <property type="entry name" value="ATPase_AAA_core"/>
</dbReference>
<dbReference type="RefSeq" id="WP_344084957.1">
    <property type="nucleotide sequence ID" value="NZ_BAAALS010000023.1"/>
</dbReference>
<dbReference type="InterPro" id="IPR027417">
    <property type="entry name" value="P-loop_NTPase"/>
</dbReference>
<dbReference type="PROSITE" id="PS51902">
    <property type="entry name" value="CLPX_ZB"/>
    <property type="match status" value="1"/>
</dbReference>
<feature type="binding site" evidence="6">
    <location>
        <position position="36"/>
    </location>
    <ligand>
        <name>Zn(2+)</name>
        <dbReference type="ChEBI" id="CHEBI:29105"/>
    </ligand>
</feature>
<name>A0ABP4X1H3_9ACTN</name>
<dbReference type="SUPFAM" id="SSF52540">
    <property type="entry name" value="P-loop containing nucleoside triphosphate hydrolases"/>
    <property type="match status" value="1"/>
</dbReference>
<accession>A0ABP4X1H3</accession>
<dbReference type="NCBIfam" id="NF003745">
    <property type="entry name" value="PRK05342.1"/>
    <property type="match status" value="1"/>
</dbReference>
<keyword evidence="9" id="KW-0645">Protease</keyword>
<dbReference type="Proteomes" id="UP001500655">
    <property type="component" value="Unassembled WGS sequence"/>
</dbReference>
<evidence type="ECO:0000256" key="1">
    <source>
        <dbReference type="ARBA" id="ARBA00022723"/>
    </source>
</evidence>
<keyword evidence="3 6" id="KW-0862">Zinc</keyword>
<gene>
    <name evidence="9" type="primary">clpX_2</name>
    <name evidence="9" type="ORF">GCM10009681_43110</name>
</gene>
<dbReference type="Gene3D" id="3.40.50.300">
    <property type="entry name" value="P-loop containing nucleotide triphosphate hydrolases"/>
    <property type="match status" value="1"/>
</dbReference>
<evidence type="ECO:0000256" key="2">
    <source>
        <dbReference type="ARBA" id="ARBA00022741"/>
    </source>
</evidence>
<dbReference type="InterPro" id="IPR050052">
    <property type="entry name" value="ATP-dep_Clp_protease_ClpX"/>
</dbReference>
<feature type="region of interest" description="Disordered" evidence="7">
    <location>
        <begin position="395"/>
        <end position="453"/>
    </location>
</feature>
<reference evidence="10" key="1">
    <citation type="journal article" date="2019" name="Int. J. Syst. Evol. Microbiol.">
        <title>The Global Catalogue of Microorganisms (GCM) 10K type strain sequencing project: providing services to taxonomists for standard genome sequencing and annotation.</title>
        <authorList>
            <consortium name="The Broad Institute Genomics Platform"/>
            <consortium name="The Broad Institute Genome Sequencing Center for Infectious Disease"/>
            <person name="Wu L."/>
            <person name="Ma J."/>
        </authorList>
    </citation>
    <scope>NUCLEOTIDE SEQUENCE [LARGE SCALE GENOMIC DNA]</scope>
    <source>
        <strain evidence="10">JCM 13249</strain>
    </source>
</reference>
<keyword evidence="1 6" id="KW-0479">Metal-binding</keyword>
<dbReference type="GO" id="GO:0008233">
    <property type="term" value="F:peptidase activity"/>
    <property type="evidence" value="ECO:0007669"/>
    <property type="project" value="UniProtKB-KW"/>
</dbReference>
<evidence type="ECO:0000259" key="8">
    <source>
        <dbReference type="PROSITE" id="PS51902"/>
    </source>
</evidence>
<evidence type="ECO:0000313" key="10">
    <source>
        <dbReference type="Proteomes" id="UP001500655"/>
    </source>
</evidence>
<dbReference type="Gene3D" id="6.20.220.10">
    <property type="entry name" value="ClpX chaperone, C4-type zinc finger domain"/>
    <property type="match status" value="1"/>
</dbReference>
<dbReference type="Pfam" id="PF10431">
    <property type="entry name" value="ClpB_D2-small"/>
    <property type="match status" value="1"/>
</dbReference>
<dbReference type="PANTHER" id="PTHR48102:SF7">
    <property type="entry name" value="ATP-DEPENDENT CLP PROTEASE ATP-BINDING SUBUNIT CLPX-LIKE, MITOCHONDRIAL"/>
    <property type="match status" value="1"/>
</dbReference>
<dbReference type="NCBIfam" id="TIGR00382">
    <property type="entry name" value="clpX"/>
    <property type="match status" value="1"/>
</dbReference>
<dbReference type="SMART" id="SM00382">
    <property type="entry name" value="AAA"/>
    <property type="match status" value="1"/>
</dbReference>
<dbReference type="SUPFAM" id="SSF57716">
    <property type="entry name" value="Glucocorticoid receptor-like (DNA-binding domain)"/>
    <property type="match status" value="1"/>
</dbReference>
<dbReference type="InterPro" id="IPR004487">
    <property type="entry name" value="Clp_protease_ATP-bd_su_ClpX"/>
</dbReference>
<keyword evidence="10" id="KW-1185">Reference proteome</keyword>
<keyword evidence="4 9" id="KW-0067">ATP-binding</keyword>
<dbReference type="EMBL" id="BAAALS010000023">
    <property type="protein sequence ID" value="GAA1767403.1"/>
    <property type="molecule type" value="Genomic_DNA"/>
</dbReference>
<keyword evidence="9" id="KW-0378">Hydrolase</keyword>
<protein>
    <submittedName>
        <fullName evidence="9">ATP-dependent Clp protease ATP-binding subunit ClpX</fullName>
    </submittedName>
</protein>
<evidence type="ECO:0000313" key="9">
    <source>
        <dbReference type="EMBL" id="GAA1767403.1"/>
    </source>
</evidence>
<dbReference type="Gene3D" id="1.10.8.60">
    <property type="match status" value="1"/>
</dbReference>
<feature type="binding site" evidence="6">
    <location>
        <position position="14"/>
    </location>
    <ligand>
        <name>Zn(2+)</name>
        <dbReference type="ChEBI" id="CHEBI:29105"/>
    </ligand>
</feature>
<dbReference type="InterPro" id="IPR059188">
    <property type="entry name" value="Znf_CLPX-like"/>
</dbReference>
<keyword evidence="2" id="KW-0547">Nucleotide-binding</keyword>